<dbReference type="AlphaFoldDB" id="A0A645DXT7"/>
<accession>A0A645DXT7</accession>
<name>A0A645DXT7_9ZZZZ</name>
<dbReference type="EMBL" id="VSSQ01040814">
    <property type="protein sequence ID" value="MPM94131.1"/>
    <property type="molecule type" value="Genomic_DNA"/>
</dbReference>
<proteinExistence type="predicted"/>
<gene>
    <name evidence="1" type="ORF">SDC9_141274</name>
</gene>
<protein>
    <submittedName>
        <fullName evidence="1">Uncharacterized protein</fullName>
    </submittedName>
</protein>
<sequence length="63" mass="7243">MQQFVQIAPNRIGIVDSGTHTGYRGQLIIFDFDPDSKTFKYVETLKASYILDHPEEFGIPIRK</sequence>
<evidence type="ECO:0000313" key="1">
    <source>
        <dbReference type="EMBL" id="MPM94131.1"/>
    </source>
</evidence>
<reference evidence="1" key="1">
    <citation type="submission" date="2019-08" db="EMBL/GenBank/DDBJ databases">
        <authorList>
            <person name="Kucharzyk K."/>
            <person name="Murdoch R.W."/>
            <person name="Higgins S."/>
            <person name="Loffler F."/>
        </authorList>
    </citation>
    <scope>NUCLEOTIDE SEQUENCE</scope>
</reference>
<organism evidence="1">
    <name type="scientific">bioreactor metagenome</name>
    <dbReference type="NCBI Taxonomy" id="1076179"/>
    <lineage>
        <taxon>unclassified sequences</taxon>
        <taxon>metagenomes</taxon>
        <taxon>ecological metagenomes</taxon>
    </lineage>
</organism>
<comment type="caution">
    <text evidence="1">The sequence shown here is derived from an EMBL/GenBank/DDBJ whole genome shotgun (WGS) entry which is preliminary data.</text>
</comment>